<feature type="transmembrane region" description="Helical" evidence="6">
    <location>
        <begin position="131"/>
        <end position="149"/>
    </location>
</feature>
<dbReference type="InterPro" id="IPR036513">
    <property type="entry name" value="STAS_dom_sf"/>
</dbReference>
<dbReference type="Pfam" id="PF01740">
    <property type="entry name" value="STAS"/>
    <property type="match status" value="1"/>
</dbReference>
<evidence type="ECO:0000256" key="1">
    <source>
        <dbReference type="ARBA" id="ARBA00004141"/>
    </source>
</evidence>
<dbReference type="Proteomes" id="UP000000263">
    <property type="component" value="Chromosome"/>
</dbReference>
<evidence type="ECO:0000313" key="9">
    <source>
        <dbReference type="Proteomes" id="UP000000263"/>
    </source>
</evidence>
<dbReference type="Gene3D" id="3.30.750.24">
    <property type="entry name" value="STAS domain"/>
    <property type="match status" value="1"/>
</dbReference>
<gene>
    <name evidence="8" type="ordered locus">Rcas_2371</name>
</gene>
<dbReference type="OrthoDB" id="9771198at2"/>
<keyword evidence="3 6" id="KW-1133">Transmembrane helix</keyword>
<feature type="transmembrane region" description="Helical" evidence="6">
    <location>
        <begin position="101"/>
        <end position="119"/>
    </location>
</feature>
<feature type="transmembrane region" description="Helical" evidence="6">
    <location>
        <begin position="288"/>
        <end position="311"/>
    </location>
</feature>
<dbReference type="HOGENOM" id="CLU_003182_13_1_0"/>
<dbReference type="EMBL" id="CP000804">
    <property type="protein sequence ID" value="ABU58453.1"/>
    <property type="molecule type" value="Genomic_DNA"/>
</dbReference>
<protein>
    <submittedName>
        <fullName evidence="8">Sulphate transporter</fullName>
    </submittedName>
</protein>
<feature type="region of interest" description="Disordered" evidence="5">
    <location>
        <begin position="578"/>
        <end position="604"/>
    </location>
</feature>
<dbReference type="SUPFAM" id="SSF52091">
    <property type="entry name" value="SpoIIaa-like"/>
    <property type="match status" value="1"/>
</dbReference>
<feature type="transmembrane region" description="Helical" evidence="6">
    <location>
        <begin position="380"/>
        <end position="413"/>
    </location>
</feature>
<dbReference type="InterPro" id="IPR001902">
    <property type="entry name" value="SLC26A/SulP_fam"/>
</dbReference>
<keyword evidence="4 6" id="KW-0472">Membrane</keyword>
<dbReference type="PROSITE" id="PS50801">
    <property type="entry name" value="STAS"/>
    <property type="match status" value="1"/>
</dbReference>
<evidence type="ECO:0000259" key="7">
    <source>
        <dbReference type="PROSITE" id="PS50801"/>
    </source>
</evidence>
<feature type="transmembrane region" description="Helical" evidence="6">
    <location>
        <begin position="331"/>
        <end position="359"/>
    </location>
</feature>
<reference evidence="8 9" key="1">
    <citation type="submission" date="2007-08" db="EMBL/GenBank/DDBJ databases">
        <title>Complete sequence of Roseiflexus castenholzii DSM 13941.</title>
        <authorList>
            <consortium name="US DOE Joint Genome Institute"/>
            <person name="Copeland A."/>
            <person name="Lucas S."/>
            <person name="Lapidus A."/>
            <person name="Barry K."/>
            <person name="Glavina del Rio T."/>
            <person name="Dalin E."/>
            <person name="Tice H."/>
            <person name="Pitluck S."/>
            <person name="Thompson L.S."/>
            <person name="Brettin T."/>
            <person name="Bruce D."/>
            <person name="Detter J.C."/>
            <person name="Han C."/>
            <person name="Tapia R."/>
            <person name="Schmutz J."/>
            <person name="Larimer F."/>
            <person name="Land M."/>
            <person name="Hauser L."/>
            <person name="Kyrpides N."/>
            <person name="Mikhailova N."/>
            <person name="Bryant D.A."/>
            <person name="Hanada S."/>
            <person name="Tsukatani Y."/>
            <person name="Richardson P."/>
        </authorList>
    </citation>
    <scope>NUCLEOTIDE SEQUENCE [LARGE SCALE GENOMIC DNA]</scope>
    <source>
        <strain evidence="9">DSM 13941 / HLO8</strain>
    </source>
</reference>
<dbReference type="GO" id="GO:0016020">
    <property type="term" value="C:membrane"/>
    <property type="evidence" value="ECO:0007669"/>
    <property type="project" value="UniProtKB-SubCell"/>
</dbReference>
<dbReference type="STRING" id="383372.Rcas_2371"/>
<dbReference type="AlphaFoldDB" id="A7NLQ7"/>
<dbReference type="InterPro" id="IPR002645">
    <property type="entry name" value="STAS_dom"/>
</dbReference>
<feature type="compositionally biased region" description="Polar residues" evidence="5">
    <location>
        <begin position="590"/>
        <end position="604"/>
    </location>
</feature>
<dbReference type="GO" id="GO:0055085">
    <property type="term" value="P:transmembrane transport"/>
    <property type="evidence" value="ECO:0007669"/>
    <property type="project" value="InterPro"/>
</dbReference>
<evidence type="ECO:0000313" key="8">
    <source>
        <dbReference type="EMBL" id="ABU58453.1"/>
    </source>
</evidence>
<dbReference type="Pfam" id="PF00916">
    <property type="entry name" value="Sulfate_transp"/>
    <property type="match status" value="1"/>
</dbReference>
<feature type="domain" description="STAS" evidence="7">
    <location>
        <begin position="444"/>
        <end position="546"/>
    </location>
</feature>
<evidence type="ECO:0000256" key="3">
    <source>
        <dbReference type="ARBA" id="ARBA00022989"/>
    </source>
</evidence>
<dbReference type="KEGG" id="rca:Rcas_2371"/>
<sequence length="604" mass="63505">MLAMLKRLSLFQILQREFSTYDMAHFQRDLLAGLTVAAVGLPLALAFGVASGADAAAGLVTAILAGLIIGGLGGAGYQISGPTGAMSAVLIVLASRYGLDGVWVATVMAGIFLIALGVFRLGRYVSFIPSPVITGFTSGIALIIAIGQIDNVLGVTTPKAENALEKLWHYVTNPVVPDWHTLALAGIVMGTMILLPRVTTRIPGSLVGIMIASPLAFFAGWDVAVIGDIPRTILLSNRLTLESIPWEHLSELLPAAVSIAALGAIESLLCGTVGATMSGGEFDSNQELIGQGIGNLVIPFFGGVPATAAIARTSVAIKSGAATRLTSIIHSLALLLSALALAPLISHVPLAALGDVLLVTAWRMNEWESIHFFVRTRLRGALTGMIVTMIATAALDLTQAILIGVVISAVLYIRQSAISTSVASGPVKPEKIRAQGFDLPAACPAIHVYYLTGPVFFGSVTTVLESFETAGDYHTLIISMRGVPVVDAMGIQALQQIVEEHHHRGGKVYFSGLQPAVRSMFDRTGLTQLVGEEYIFWDAAQAIIASHQSHELDGCAKCDSRSEICDVLRAARRRHVESDEAAAPAVATDSFPSTNMTSVSSVQG</sequence>
<dbReference type="PANTHER" id="PTHR11814">
    <property type="entry name" value="SULFATE TRANSPORTER"/>
    <property type="match status" value="1"/>
</dbReference>
<comment type="subcellular location">
    <subcellularLocation>
        <location evidence="1">Membrane</location>
        <topology evidence="1">Multi-pass membrane protein</topology>
    </subcellularLocation>
</comment>
<dbReference type="eggNOG" id="COG0659">
    <property type="taxonomic scope" value="Bacteria"/>
</dbReference>
<dbReference type="CDD" id="cd07042">
    <property type="entry name" value="STAS_SulP_like_sulfate_transporter"/>
    <property type="match status" value="1"/>
</dbReference>
<feature type="transmembrane region" description="Helical" evidence="6">
    <location>
        <begin position="179"/>
        <end position="195"/>
    </location>
</feature>
<evidence type="ECO:0000256" key="6">
    <source>
        <dbReference type="SAM" id="Phobius"/>
    </source>
</evidence>
<evidence type="ECO:0000256" key="5">
    <source>
        <dbReference type="SAM" id="MobiDB-lite"/>
    </source>
</evidence>
<name>A7NLQ7_ROSCS</name>
<dbReference type="InterPro" id="IPR011547">
    <property type="entry name" value="SLC26A/SulP_dom"/>
</dbReference>
<keyword evidence="2 6" id="KW-0812">Transmembrane</keyword>
<organism evidence="8 9">
    <name type="scientific">Roseiflexus castenholzii (strain DSM 13941 / HLO8)</name>
    <dbReference type="NCBI Taxonomy" id="383372"/>
    <lineage>
        <taxon>Bacteria</taxon>
        <taxon>Bacillati</taxon>
        <taxon>Chloroflexota</taxon>
        <taxon>Chloroflexia</taxon>
        <taxon>Chloroflexales</taxon>
        <taxon>Roseiflexineae</taxon>
        <taxon>Roseiflexaceae</taxon>
        <taxon>Roseiflexus</taxon>
    </lineage>
</organism>
<evidence type="ECO:0000256" key="2">
    <source>
        <dbReference type="ARBA" id="ARBA00022692"/>
    </source>
</evidence>
<accession>A7NLQ7</accession>
<feature type="transmembrane region" description="Helical" evidence="6">
    <location>
        <begin position="56"/>
        <end position="72"/>
    </location>
</feature>
<dbReference type="RefSeq" id="WP_012120877.1">
    <property type="nucleotide sequence ID" value="NC_009767.1"/>
</dbReference>
<proteinExistence type="predicted"/>
<keyword evidence="9" id="KW-1185">Reference proteome</keyword>
<feature type="transmembrane region" description="Helical" evidence="6">
    <location>
        <begin position="202"/>
        <end position="221"/>
    </location>
</feature>
<evidence type="ECO:0000256" key="4">
    <source>
        <dbReference type="ARBA" id="ARBA00023136"/>
    </source>
</evidence>